<accession>A0A1W4WKV0</accession>
<dbReference type="STRING" id="224129.A0A1W4WKV0"/>
<keyword evidence="1" id="KW-1185">Reference proteome</keyword>
<dbReference type="PANTHER" id="PTHR11008">
    <property type="entry name" value="PROTEIN TAKEOUT-LIKE PROTEIN"/>
    <property type="match status" value="1"/>
</dbReference>
<dbReference type="GO" id="GO:0005615">
    <property type="term" value="C:extracellular space"/>
    <property type="evidence" value="ECO:0007669"/>
    <property type="project" value="TreeGrafter"/>
</dbReference>
<dbReference type="GeneID" id="108734157"/>
<reference evidence="2" key="1">
    <citation type="submission" date="2025-08" db="UniProtKB">
        <authorList>
            <consortium name="RefSeq"/>
        </authorList>
    </citation>
    <scope>IDENTIFICATION</scope>
    <source>
        <tissue evidence="2">Entire body</tissue>
    </source>
</reference>
<dbReference type="InterPro" id="IPR010562">
    <property type="entry name" value="Haemolymph_juvenile_hormone-bd"/>
</dbReference>
<dbReference type="Gene3D" id="3.15.10.30">
    <property type="entry name" value="Haemolymph juvenile hormone binding protein"/>
    <property type="match status" value="1"/>
</dbReference>
<proteinExistence type="predicted"/>
<organism evidence="1 2">
    <name type="scientific">Agrilus planipennis</name>
    <name type="common">Emerald ash borer</name>
    <name type="synonym">Agrilus marcopoli</name>
    <dbReference type="NCBI Taxonomy" id="224129"/>
    <lineage>
        <taxon>Eukaryota</taxon>
        <taxon>Metazoa</taxon>
        <taxon>Ecdysozoa</taxon>
        <taxon>Arthropoda</taxon>
        <taxon>Hexapoda</taxon>
        <taxon>Insecta</taxon>
        <taxon>Pterygota</taxon>
        <taxon>Neoptera</taxon>
        <taxon>Endopterygota</taxon>
        <taxon>Coleoptera</taxon>
        <taxon>Polyphaga</taxon>
        <taxon>Elateriformia</taxon>
        <taxon>Buprestoidea</taxon>
        <taxon>Buprestidae</taxon>
        <taxon>Agrilinae</taxon>
        <taxon>Agrilus</taxon>
    </lineage>
</organism>
<name>A0A1W4WKV0_AGRPL</name>
<dbReference type="RefSeq" id="XP_018321087.1">
    <property type="nucleotide sequence ID" value="XM_018465585.1"/>
</dbReference>
<protein>
    <submittedName>
        <fullName evidence="2">Uncharacterized protein LOC108734157</fullName>
    </submittedName>
</protein>
<dbReference type="Pfam" id="PF06585">
    <property type="entry name" value="JHBP"/>
    <property type="match status" value="1"/>
</dbReference>
<dbReference type="InParanoid" id="A0A1W4WKV0"/>
<dbReference type="OrthoDB" id="7419171at2759"/>
<evidence type="ECO:0000313" key="1">
    <source>
        <dbReference type="Proteomes" id="UP000192223"/>
    </source>
</evidence>
<gene>
    <name evidence="2" type="primary">LOC108734157</name>
</gene>
<dbReference type="KEGG" id="apln:108734157"/>
<dbReference type="PANTHER" id="PTHR11008:SF39">
    <property type="entry name" value="CIRCADIAN CLOCK-CONTROLLED PROTEIN-LIKE PROTEIN"/>
    <property type="match status" value="1"/>
</dbReference>
<dbReference type="AlphaFoldDB" id="A0A1W4WKV0"/>
<sequence length="188" mass="22024">MILCKMFFQKLTINVFKLEEASYFRICRHDPNIAGCIENFLITLKPKLKEGIPELHVPPMEPLDLGEINLQTTDNHGMLNFTNLKVWGCSDYTIKNVMVDLSRHIFKYNLKLPRLYFEGNYDMDMRLLAFELKDSGFMKGNLSKFTIILYPIFLQKSEIGFQYVNNSTYIIFSISIQYVYISTCRSKI</sequence>
<dbReference type="SMART" id="SM00700">
    <property type="entry name" value="JHBP"/>
    <property type="match status" value="1"/>
</dbReference>
<dbReference type="InterPro" id="IPR038606">
    <property type="entry name" value="To_sf"/>
</dbReference>
<dbReference type="Proteomes" id="UP000192223">
    <property type="component" value="Unplaced"/>
</dbReference>
<evidence type="ECO:0000313" key="2">
    <source>
        <dbReference type="RefSeq" id="XP_018321087.1"/>
    </source>
</evidence>